<comment type="function">
    <text evidence="4">Involved in the restart of stalled replication forks, which reloads the replicative helicase on sites other than the origin of replication; the PriA-PriB pathway is the major replication restart pathway. During primosome assembly it facilitates complex formation between PriA and DnaT on DNA; stabilizes PriA on DNA. Stimulates the DNA unwinding activity of PriA helicase.</text>
</comment>
<evidence type="ECO:0000313" key="6">
    <source>
        <dbReference type="Proteomes" id="UP000243535"/>
    </source>
</evidence>
<evidence type="ECO:0000256" key="4">
    <source>
        <dbReference type="HAMAP-Rule" id="MF_00720"/>
    </source>
</evidence>
<dbReference type="PROSITE" id="PS50935">
    <property type="entry name" value="SSB"/>
    <property type="match status" value="1"/>
</dbReference>
<evidence type="ECO:0000256" key="2">
    <source>
        <dbReference type="ARBA" id="ARBA00022705"/>
    </source>
</evidence>
<sequence length="99" mass="11072">MQNRLLLTATVEREEALRVTPAGVPVLEVWLRHQSRQTEAGIERDVACEIQAVIAGEKARQLSGRLSGCQIEAQGFVCQRSLRNARLVLHIEHVEFVKG</sequence>
<dbReference type="STRING" id="375574.GCA_001418035_00232"/>
<dbReference type="Proteomes" id="UP000243535">
    <property type="component" value="Unassembled WGS sequence"/>
</dbReference>
<gene>
    <name evidence="4" type="primary">priB</name>
    <name evidence="5" type="ORF">Ga0061063_0433</name>
</gene>
<keyword evidence="3 4" id="KW-0238">DNA-binding</keyword>
<dbReference type="EMBL" id="CYHA01000001">
    <property type="protein sequence ID" value="CUA81591.1"/>
    <property type="molecule type" value="Genomic_DNA"/>
</dbReference>
<comment type="similarity">
    <text evidence="4">Belongs to the PriB family.</text>
</comment>
<dbReference type="InterPro" id="IPR012340">
    <property type="entry name" value="NA-bd_OB-fold"/>
</dbReference>
<keyword evidence="6" id="KW-1185">Reference proteome</keyword>
<dbReference type="OrthoDB" id="5296916at2"/>
<dbReference type="HAMAP" id="MF_00720">
    <property type="entry name" value="PriB"/>
    <property type="match status" value="1"/>
</dbReference>
<dbReference type="GO" id="GO:0006269">
    <property type="term" value="P:DNA replication, synthesis of primer"/>
    <property type="evidence" value="ECO:0007669"/>
    <property type="project" value="UniProtKB-KW"/>
</dbReference>
<comment type="subunit">
    <text evidence="4">Homodimer. Interacts with PriA and DnaT. Component of the replication restart primosome. Primosome assembly occurs via a 'hand-off' mechanism. PriA binds to replication forks, subsequently PriB then DnaT bind; DnaT then displaces ssDNA to generate the helicase loading substrate.</text>
</comment>
<dbReference type="SUPFAM" id="SSF50249">
    <property type="entry name" value="Nucleic acid-binding proteins"/>
    <property type="match status" value="1"/>
</dbReference>
<protein>
    <recommendedName>
        <fullName evidence="4">Replication restart protein PriB</fullName>
    </recommendedName>
</protein>
<dbReference type="Pfam" id="PF22657">
    <property type="entry name" value="SSB_1"/>
    <property type="match status" value="1"/>
</dbReference>
<dbReference type="Gene3D" id="2.40.50.140">
    <property type="entry name" value="Nucleic acid-binding proteins"/>
    <property type="match status" value="1"/>
</dbReference>
<evidence type="ECO:0000313" key="5">
    <source>
        <dbReference type="EMBL" id="CUA81591.1"/>
    </source>
</evidence>
<organism evidence="5 6">
    <name type="scientific">Gulbenkiania indica</name>
    <dbReference type="NCBI Taxonomy" id="375574"/>
    <lineage>
        <taxon>Bacteria</taxon>
        <taxon>Pseudomonadati</taxon>
        <taxon>Pseudomonadota</taxon>
        <taxon>Betaproteobacteria</taxon>
        <taxon>Neisseriales</taxon>
        <taxon>Chromobacteriaceae</taxon>
        <taxon>Gulbenkiania</taxon>
    </lineage>
</organism>
<dbReference type="NCBIfam" id="TIGR04418">
    <property type="entry name" value="PriB_gamma"/>
    <property type="match status" value="1"/>
</dbReference>
<name>A0A0K6GSW7_9NEIS</name>
<dbReference type="GO" id="GO:1990077">
    <property type="term" value="C:primosome complex"/>
    <property type="evidence" value="ECO:0007669"/>
    <property type="project" value="UniProtKB-UniRule"/>
</dbReference>
<dbReference type="RefSeq" id="WP_054284554.1">
    <property type="nucleotide sequence ID" value="NZ_CYHA01000001.1"/>
</dbReference>
<reference evidence="6" key="1">
    <citation type="submission" date="2015-08" db="EMBL/GenBank/DDBJ databases">
        <authorList>
            <person name="Varghese N."/>
        </authorList>
    </citation>
    <scope>NUCLEOTIDE SEQUENCE [LARGE SCALE GENOMIC DNA]</scope>
    <source>
        <strain evidence="6">DSM 17901</strain>
    </source>
</reference>
<keyword evidence="2 4" id="KW-0235">DNA replication</keyword>
<accession>A0A0K6GSW7</accession>
<proteinExistence type="inferred from homology"/>
<dbReference type="InterPro" id="IPR023646">
    <property type="entry name" value="Prisomal_replication_PriB"/>
</dbReference>
<dbReference type="AlphaFoldDB" id="A0A0K6GSW7"/>
<dbReference type="InterPro" id="IPR000424">
    <property type="entry name" value="Primosome_PriB/ssb"/>
</dbReference>
<dbReference type="GO" id="GO:0003697">
    <property type="term" value="F:single-stranded DNA binding"/>
    <property type="evidence" value="ECO:0007669"/>
    <property type="project" value="UniProtKB-UniRule"/>
</dbReference>
<evidence type="ECO:0000256" key="3">
    <source>
        <dbReference type="ARBA" id="ARBA00023125"/>
    </source>
</evidence>
<dbReference type="PIRSF" id="PIRSF003135">
    <property type="entry name" value="Primosomal_n"/>
    <property type="match status" value="1"/>
</dbReference>
<evidence type="ECO:0000256" key="1">
    <source>
        <dbReference type="ARBA" id="ARBA00022515"/>
    </source>
</evidence>
<keyword evidence="1 4" id="KW-0639">Primosome</keyword>